<dbReference type="RefSeq" id="WP_379561541.1">
    <property type="nucleotide sequence ID" value="NZ_JBHUMX010000019.1"/>
</dbReference>
<name>A0ABW5PZV0_9BACI</name>
<evidence type="ECO:0000313" key="2">
    <source>
        <dbReference type="Proteomes" id="UP001597451"/>
    </source>
</evidence>
<keyword evidence="2" id="KW-1185">Reference proteome</keyword>
<sequence length="64" mass="7349">MKQNDSLIAIMYPMKYLCGGLYLSTTKDQTVNSKVKVTSRAKANKTNKIVLHPALFDEMHNYKR</sequence>
<reference evidence="2" key="1">
    <citation type="journal article" date="2019" name="Int. J. Syst. Evol. Microbiol.">
        <title>The Global Catalogue of Microorganisms (GCM) 10K type strain sequencing project: providing services to taxonomists for standard genome sequencing and annotation.</title>
        <authorList>
            <consortium name="The Broad Institute Genomics Platform"/>
            <consortium name="The Broad Institute Genome Sequencing Center for Infectious Disease"/>
            <person name="Wu L."/>
            <person name="Ma J."/>
        </authorList>
    </citation>
    <scope>NUCLEOTIDE SEQUENCE [LARGE SCALE GENOMIC DNA]</scope>
    <source>
        <strain evidence="2">TISTR 1858</strain>
    </source>
</reference>
<protein>
    <submittedName>
        <fullName evidence="1">Uncharacterized protein</fullName>
    </submittedName>
</protein>
<comment type="caution">
    <text evidence="1">The sequence shown here is derived from an EMBL/GenBank/DDBJ whole genome shotgun (WGS) entry which is preliminary data.</text>
</comment>
<proteinExistence type="predicted"/>
<evidence type="ECO:0000313" key="1">
    <source>
        <dbReference type="EMBL" id="MFD2628795.1"/>
    </source>
</evidence>
<organism evidence="1 2">
    <name type="scientific">Oceanobacillus kapialis</name>
    <dbReference type="NCBI Taxonomy" id="481353"/>
    <lineage>
        <taxon>Bacteria</taxon>
        <taxon>Bacillati</taxon>
        <taxon>Bacillota</taxon>
        <taxon>Bacilli</taxon>
        <taxon>Bacillales</taxon>
        <taxon>Bacillaceae</taxon>
        <taxon>Oceanobacillus</taxon>
    </lineage>
</organism>
<gene>
    <name evidence="1" type="ORF">ACFSUN_08345</name>
</gene>
<dbReference type="EMBL" id="JBHUMX010000019">
    <property type="protein sequence ID" value="MFD2628795.1"/>
    <property type="molecule type" value="Genomic_DNA"/>
</dbReference>
<dbReference type="Proteomes" id="UP001597451">
    <property type="component" value="Unassembled WGS sequence"/>
</dbReference>
<accession>A0ABW5PZV0</accession>